<dbReference type="InterPro" id="IPR007502">
    <property type="entry name" value="Helicase-assoc_dom"/>
</dbReference>
<feature type="domain" description="Helicase C-terminal" evidence="8">
    <location>
        <begin position="219"/>
        <end position="388"/>
    </location>
</feature>
<evidence type="ECO:0000256" key="5">
    <source>
        <dbReference type="ARBA" id="ARBA00022806"/>
    </source>
</evidence>
<evidence type="ECO:0000256" key="1">
    <source>
        <dbReference type="ARBA" id="ARBA00008792"/>
    </source>
</evidence>
<sequence>MIYSPLAALMDGQQLQITYPSLPVSKERETILEAIRKNQVTVVVGDTGSGKTTQLPKMAVEYAQELALKGRVGCTQPRRLAAASVAKRVAEEMKVQLGSEVGYQVRFQDNTNKSTKVKFMTDGILLAETQGDTELSQYSVLIIDEAHERSLNIDFLLGYLKILLERRPDLKVLISSATLDAGGFADFFNGAPVVHVEGRTFPVETEYLPREQSEDMARHVARSIETISRTDRQGDILVFLPGEREIRECLDVLDGRQWAGTDILPLFARLGLKDQQKVFNPDGARRRVVLATNVAETSLTIPGIVYVVDTGVARVSRWSPAQQVQRLQIEKTSQASANQRKGRCGRVSEGVCVRLYEEDDFDARSEFTDPEIRRSSLAGVILRMKSLGLAAIEDFPFLDPPSSKHISEGYKTLREIGAIDGENELTKIGRQLARIPVEPRLGKMLIEAKHRACLDAMLVIVSGLSIMDPRERPAEKAKEADAAHQKWQDEDSDFMSLVHLWCELQQFKDGRKWRQNQLRKFCRQRFLNFRRVLEWGNLHHELAVLGREAFRWRTHVMREGENHSVDYDALHKALLGGMPRQVGLFDKEKRVYKGAGGREFAIFPGSGLFGKKRLDWILAYEMVDTTRLWARRVAKLNPLWLEEVALQLCRYSYHSASWDKKQGAVYAKERVVCSGLTIVLGRNVHFGKIDPKAARAVFIRDGLLGGGMKKKPEVLERIEGFREEVAAMEVKLRRRDGVWSEETVVEYFEKVLPEDMSTAKQFWRWMTKNASKLKPKIEDFVYGDLPDTSLYPDELYYGEDAYPLYYRVAPGEVDDGVTVGVSIDLLSTFPTWLPEWGVMGQLEERVLLLIKSLPKSQRIACNPAAQTAGVFAEEWERRTPRYSLYQELADFLTAHSGVRIDAGMFQVEKLPEELRMKVWVYDEDGQELGMGYNAAELQDELKGLMTERFEEETGAEFDFSGMKAWECGDLPERVESPRGVGFPALVDDGDGVSVKVFSDQKEAEFSHLQGCIRLFLFRNADHAKYISKQMPLSLEAKMYLPHLGKSGMSQATLLRAIVAACFQSKLPRSQGEFLKLADDGRGELYLHAEKMCESLASAIGDYRVIESWLETNRSNPNFEEIAEDIQEQIDWLFRDGFGVEAGWQQLLDYELFFKAMLERTQRLKAHPVVKDLEKMDRVLDLYLPWMEQWKNRKSDRGLIEAGYYLEMLRVVLFAPSINMAGALSEKKLRELLVQLGVVFS</sequence>
<dbReference type="InterPro" id="IPR027417">
    <property type="entry name" value="P-loop_NTPase"/>
</dbReference>
<comment type="similarity">
    <text evidence="1">Belongs to the DEAD box helicase family. DEAH subfamily.</text>
</comment>
<evidence type="ECO:0000313" key="10">
    <source>
        <dbReference type="Proteomes" id="UP001597297"/>
    </source>
</evidence>
<dbReference type="SUPFAM" id="SSF52540">
    <property type="entry name" value="P-loop containing nucleoside triphosphate hydrolases"/>
    <property type="match status" value="1"/>
</dbReference>
<dbReference type="InterPro" id="IPR001650">
    <property type="entry name" value="Helicase_C-like"/>
</dbReference>
<dbReference type="InterPro" id="IPR010222">
    <property type="entry name" value="RNA_helicase_HrpA"/>
</dbReference>
<dbReference type="InterPro" id="IPR024590">
    <property type="entry name" value="HrpA_C"/>
</dbReference>
<accession>A0ABW5DYM1</accession>
<dbReference type="PANTHER" id="PTHR18934">
    <property type="entry name" value="ATP-DEPENDENT RNA HELICASE"/>
    <property type="match status" value="1"/>
</dbReference>
<dbReference type="NCBIfam" id="TIGR01967">
    <property type="entry name" value="DEAH_box_HrpA"/>
    <property type="match status" value="1"/>
</dbReference>
<dbReference type="GO" id="GO:0003724">
    <property type="term" value="F:RNA helicase activity"/>
    <property type="evidence" value="ECO:0007669"/>
    <property type="project" value="UniProtKB-EC"/>
</dbReference>
<dbReference type="CDD" id="cd18791">
    <property type="entry name" value="SF2_C_RHA"/>
    <property type="match status" value="1"/>
</dbReference>
<dbReference type="InterPro" id="IPR014001">
    <property type="entry name" value="Helicase_ATP-bd"/>
</dbReference>
<dbReference type="Pfam" id="PF00271">
    <property type="entry name" value="Helicase_C"/>
    <property type="match status" value="1"/>
</dbReference>
<dbReference type="GO" id="GO:0016787">
    <property type="term" value="F:hydrolase activity"/>
    <property type="evidence" value="ECO:0007669"/>
    <property type="project" value="UniProtKB-KW"/>
</dbReference>
<dbReference type="SMART" id="SM00487">
    <property type="entry name" value="DEXDc"/>
    <property type="match status" value="1"/>
</dbReference>
<keyword evidence="10" id="KW-1185">Reference proteome</keyword>
<dbReference type="Pfam" id="PF11898">
    <property type="entry name" value="DUF3418"/>
    <property type="match status" value="1"/>
</dbReference>
<evidence type="ECO:0000256" key="6">
    <source>
        <dbReference type="ARBA" id="ARBA00022840"/>
    </source>
</evidence>
<evidence type="ECO:0000313" key="9">
    <source>
        <dbReference type="EMBL" id="MFD2274849.1"/>
    </source>
</evidence>
<reference evidence="10" key="1">
    <citation type="journal article" date="2019" name="Int. J. Syst. Evol. Microbiol.">
        <title>The Global Catalogue of Microorganisms (GCM) 10K type strain sequencing project: providing services to taxonomists for standard genome sequencing and annotation.</title>
        <authorList>
            <consortium name="The Broad Institute Genomics Platform"/>
            <consortium name="The Broad Institute Genome Sequencing Center for Infectious Disease"/>
            <person name="Wu L."/>
            <person name="Ma J."/>
        </authorList>
    </citation>
    <scope>NUCLEOTIDE SEQUENCE [LARGE SCALE GENOMIC DNA]</scope>
    <source>
        <strain evidence="10">JCM 16545</strain>
    </source>
</reference>
<dbReference type="PROSITE" id="PS00690">
    <property type="entry name" value="DEAH_ATP_HELICASE"/>
    <property type="match status" value="1"/>
</dbReference>
<dbReference type="Gene3D" id="3.40.50.300">
    <property type="entry name" value="P-loop containing nucleotide triphosphate hydrolases"/>
    <property type="match status" value="2"/>
</dbReference>
<keyword evidence="5 9" id="KW-0347">Helicase</keyword>
<protein>
    <recommendedName>
        <fullName evidence="2">RNA helicase</fullName>
        <ecNumber evidence="2">3.6.4.13</ecNumber>
    </recommendedName>
</protein>
<dbReference type="InterPro" id="IPR048333">
    <property type="entry name" value="HA2_WH"/>
</dbReference>
<dbReference type="PROSITE" id="PS51194">
    <property type="entry name" value="HELICASE_CTER"/>
    <property type="match status" value="1"/>
</dbReference>
<evidence type="ECO:0000259" key="7">
    <source>
        <dbReference type="PROSITE" id="PS51192"/>
    </source>
</evidence>
<organism evidence="9 10">
    <name type="scientific">Rubritalea spongiae</name>
    <dbReference type="NCBI Taxonomy" id="430797"/>
    <lineage>
        <taxon>Bacteria</taxon>
        <taxon>Pseudomonadati</taxon>
        <taxon>Verrucomicrobiota</taxon>
        <taxon>Verrucomicrobiia</taxon>
        <taxon>Verrucomicrobiales</taxon>
        <taxon>Rubritaleaceae</taxon>
        <taxon>Rubritalea</taxon>
    </lineage>
</organism>
<evidence type="ECO:0000256" key="4">
    <source>
        <dbReference type="ARBA" id="ARBA00022801"/>
    </source>
</evidence>
<evidence type="ECO:0000256" key="2">
    <source>
        <dbReference type="ARBA" id="ARBA00012552"/>
    </source>
</evidence>
<evidence type="ECO:0000259" key="8">
    <source>
        <dbReference type="PROSITE" id="PS51194"/>
    </source>
</evidence>
<gene>
    <name evidence="9" type="primary">hrpA</name>
    <name evidence="9" type="ORF">ACFSQZ_00045</name>
</gene>
<name>A0ABW5DYM1_9BACT</name>
<dbReference type="Pfam" id="PF21010">
    <property type="entry name" value="HA2_C"/>
    <property type="match status" value="1"/>
</dbReference>
<dbReference type="SMART" id="SM00847">
    <property type="entry name" value="HA2"/>
    <property type="match status" value="1"/>
</dbReference>
<dbReference type="RefSeq" id="WP_377096493.1">
    <property type="nucleotide sequence ID" value="NZ_JBHSJM010000001.1"/>
</dbReference>
<dbReference type="EMBL" id="JBHUJC010000001">
    <property type="protein sequence ID" value="MFD2274849.1"/>
    <property type="molecule type" value="Genomic_DNA"/>
</dbReference>
<keyword evidence="3" id="KW-0547">Nucleotide-binding</keyword>
<keyword evidence="6" id="KW-0067">ATP-binding</keyword>
<dbReference type="SMART" id="SM00382">
    <property type="entry name" value="AAA"/>
    <property type="match status" value="1"/>
</dbReference>
<dbReference type="InterPro" id="IPR011709">
    <property type="entry name" value="DEAD-box_helicase_OB_fold"/>
</dbReference>
<feature type="domain" description="Helicase ATP-binding" evidence="7">
    <location>
        <begin position="32"/>
        <end position="197"/>
    </location>
</feature>
<dbReference type="CDD" id="cd17917">
    <property type="entry name" value="DEXHc_RHA-like"/>
    <property type="match status" value="1"/>
</dbReference>
<dbReference type="InterPro" id="IPR002464">
    <property type="entry name" value="DNA/RNA_helicase_DEAH_CS"/>
</dbReference>
<dbReference type="Gene3D" id="1.20.120.1080">
    <property type="match status" value="1"/>
</dbReference>
<evidence type="ECO:0000256" key="3">
    <source>
        <dbReference type="ARBA" id="ARBA00022741"/>
    </source>
</evidence>
<dbReference type="Pfam" id="PF00270">
    <property type="entry name" value="DEAD"/>
    <property type="match status" value="1"/>
</dbReference>
<dbReference type="PANTHER" id="PTHR18934:SF99">
    <property type="entry name" value="ATP-DEPENDENT RNA HELICASE DHX37-RELATED"/>
    <property type="match status" value="1"/>
</dbReference>
<comment type="caution">
    <text evidence="9">The sequence shown here is derived from an EMBL/GenBank/DDBJ whole genome shotgun (WGS) entry which is preliminary data.</text>
</comment>
<dbReference type="Proteomes" id="UP001597297">
    <property type="component" value="Unassembled WGS sequence"/>
</dbReference>
<dbReference type="PROSITE" id="PS51192">
    <property type="entry name" value="HELICASE_ATP_BIND_1"/>
    <property type="match status" value="1"/>
</dbReference>
<dbReference type="InterPro" id="IPR003593">
    <property type="entry name" value="AAA+_ATPase"/>
</dbReference>
<keyword evidence="4 9" id="KW-0378">Hydrolase</keyword>
<dbReference type="InterPro" id="IPR011545">
    <property type="entry name" value="DEAD/DEAH_box_helicase_dom"/>
</dbReference>
<dbReference type="SMART" id="SM00490">
    <property type="entry name" value="HELICc"/>
    <property type="match status" value="1"/>
</dbReference>
<dbReference type="EC" id="3.6.4.13" evidence="2"/>
<dbReference type="Pfam" id="PF04408">
    <property type="entry name" value="WHD_HA2"/>
    <property type="match status" value="1"/>
</dbReference>
<proteinExistence type="inferred from homology"/>
<dbReference type="Pfam" id="PF07717">
    <property type="entry name" value="OB_NTP_bind"/>
    <property type="match status" value="1"/>
</dbReference>